<evidence type="ECO:0000313" key="1">
    <source>
        <dbReference type="EMBL" id="KAL3661419.1"/>
    </source>
</evidence>
<dbReference type="Proteomes" id="UP001632037">
    <property type="component" value="Unassembled WGS sequence"/>
</dbReference>
<accession>A0ABD3F7E4</accession>
<evidence type="ECO:0000313" key="2">
    <source>
        <dbReference type="Proteomes" id="UP001632037"/>
    </source>
</evidence>
<organism evidence="1 2">
    <name type="scientific">Phytophthora oleae</name>
    <dbReference type="NCBI Taxonomy" id="2107226"/>
    <lineage>
        <taxon>Eukaryota</taxon>
        <taxon>Sar</taxon>
        <taxon>Stramenopiles</taxon>
        <taxon>Oomycota</taxon>
        <taxon>Peronosporomycetes</taxon>
        <taxon>Peronosporales</taxon>
        <taxon>Peronosporaceae</taxon>
        <taxon>Phytophthora</taxon>
    </lineage>
</organism>
<comment type="caution">
    <text evidence="1">The sequence shown here is derived from an EMBL/GenBank/DDBJ whole genome shotgun (WGS) entry which is preliminary data.</text>
</comment>
<protein>
    <submittedName>
        <fullName evidence="1">Uncharacterized protein</fullName>
    </submittedName>
</protein>
<dbReference type="EMBL" id="JBIMZQ010000036">
    <property type="protein sequence ID" value="KAL3661419.1"/>
    <property type="molecule type" value="Genomic_DNA"/>
</dbReference>
<proteinExistence type="predicted"/>
<keyword evidence="2" id="KW-1185">Reference proteome</keyword>
<dbReference type="AlphaFoldDB" id="A0ABD3F7E4"/>
<sequence length="182" mass="20560">MEWPPANWDETLDPPHLLLFENLNATRPELWIFEVLEVRVPPGADHPFDEDNRPAPADTTHARCLECHRSFLIRHTAARMECSEFLRHTEVTHRRDVLEFMAAARGRPDARARIRAFRLNPVARRPRPDAPTRVSRPAVVEALRQLSAFAAQNLNVHEAAHARAVQLNALIEALAAAVAADL</sequence>
<name>A0ABD3F7E4_9STRA</name>
<gene>
    <name evidence="1" type="ORF">V7S43_013622</name>
</gene>
<reference evidence="1 2" key="1">
    <citation type="submission" date="2024-09" db="EMBL/GenBank/DDBJ databases">
        <title>Genome sequencing and assembly of Phytophthora oleae, isolate VK10A, causative agent of rot of olive drupes.</title>
        <authorList>
            <person name="Conti Taguali S."/>
            <person name="Riolo M."/>
            <person name="La Spada F."/>
            <person name="Cacciola S.O."/>
            <person name="Dionisio G."/>
        </authorList>
    </citation>
    <scope>NUCLEOTIDE SEQUENCE [LARGE SCALE GENOMIC DNA]</scope>
    <source>
        <strain evidence="1 2">VK10A</strain>
    </source>
</reference>